<protein>
    <submittedName>
        <fullName evidence="1">Uncharacterized protein</fullName>
    </submittedName>
</protein>
<reference evidence="1 2" key="1">
    <citation type="journal article" date="2013" name="Genome Announc.">
        <title>Genome Sequence of the Sulfate-Reducing Bacterium Desulfotomaculum hydrothermale Lam5(T).</title>
        <authorList>
            <person name="Amin O."/>
            <person name="Fardeau M.L."/>
            <person name="Valette O."/>
            <person name="Hirschler-Rea A."/>
            <person name="Barbe V."/>
            <person name="Medigue C."/>
            <person name="Vacherie B."/>
            <person name="Ollivier B."/>
            <person name="Bertin P.N."/>
            <person name="Dolla A."/>
        </authorList>
    </citation>
    <scope>NUCLEOTIDE SEQUENCE [LARGE SCALE GENOMIC DNA]</scope>
    <source>
        <strain evidence="2">Lam5 / DSM 18033</strain>
    </source>
</reference>
<dbReference type="EMBL" id="CAOS01000005">
    <property type="protein sequence ID" value="CCO07742.1"/>
    <property type="molecule type" value="Genomic_DNA"/>
</dbReference>
<name>K8DY71_9FIRM</name>
<dbReference type="RefSeq" id="WP_008410764.1">
    <property type="nucleotide sequence ID" value="NZ_CAOS01000005.1"/>
</dbReference>
<proteinExistence type="predicted"/>
<dbReference type="STRING" id="1121428.DESHY_130002"/>
<gene>
    <name evidence="1" type="ORF">DESHY_130002</name>
</gene>
<dbReference type="eggNOG" id="ENOG50343C9">
    <property type="taxonomic scope" value="Bacteria"/>
</dbReference>
<accession>K8DY71</accession>
<dbReference type="Proteomes" id="UP000009315">
    <property type="component" value="Unassembled WGS sequence"/>
</dbReference>
<organism evidence="1 2">
    <name type="scientific">Desulforamulus hydrothermalis Lam5 = DSM 18033</name>
    <dbReference type="NCBI Taxonomy" id="1121428"/>
    <lineage>
        <taxon>Bacteria</taxon>
        <taxon>Bacillati</taxon>
        <taxon>Bacillota</taxon>
        <taxon>Clostridia</taxon>
        <taxon>Eubacteriales</taxon>
        <taxon>Peptococcaceae</taxon>
        <taxon>Desulforamulus</taxon>
    </lineage>
</organism>
<evidence type="ECO:0000313" key="2">
    <source>
        <dbReference type="Proteomes" id="UP000009315"/>
    </source>
</evidence>
<comment type="caution">
    <text evidence="1">The sequence shown here is derived from an EMBL/GenBank/DDBJ whole genome shotgun (WGS) entry which is preliminary data.</text>
</comment>
<evidence type="ECO:0000313" key="1">
    <source>
        <dbReference type="EMBL" id="CCO07742.1"/>
    </source>
</evidence>
<dbReference type="AlphaFoldDB" id="K8DY71"/>
<sequence length="93" mass="11032">MSRGSATKFMMTFVQEYLDGKRSRLDFDLDFNHCLIKHYAKMERENPDLAECFNYYLAEEGFDQAVGLSDDRHRRLIQKQFNKFKAALCDGFF</sequence>
<keyword evidence="2" id="KW-1185">Reference proteome</keyword>